<feature type="domain" description="Activator of Hsp90 ATPase homologue 1/2-like C-terminal" evidence="2">
    <location>
        <begin position="154"/>
        <end position="290"/>
    </location>
</feature>
<name>A0A1I2L1T9_9BACT</name>
<protein>
    <submittedName>
        <fullName evidence="3">Uncharacterized conserved protein YndB, AHSA1/START domain</fullName>
    </submittedName>
</protein>
<accession>A0A1I2L1T9</accession>
<dbReference type="CDD" id="cd07814">
    <property type="entry name" value="SRPBCC_CalC_Aha1-like"/>
    <property type="match status" value="1"/>
</dbReference>
<dbReference type="EMBL" id="FONW01000014">
    <property type="protein sequence ID" value="SFF72470.1"/>
    <property type="molecule type" value="Genomic_DNA"/>
</dbReference>
<organism evidence="3 4">
    <name type="scientific">Sunxiuqinia elliptica</name>
    <dbReference type="NCBI Taxonomy" id="655355"/>
    <lineage>
        <taxon>Bacteria</taxon>
        <taxon>Pseudomonadati</taxon>
        <taxon>Bacteroidota</taxon>
        <taxon>Bacteroidia</taxon>
        <taxon>Marinilabiliales</taxon>
        <taxon>Prolixibacteraceae</taxon>
        <taxon>Sunxiuqinia</taxon>
    </lineage>
</organism>
<proteinExistence type="inferred from homology"/>
<dbReference type="Pfam" id="PF08327">
    <property type="entry name" value="AHSA1"/>
    <property type="match status" value="2"/>
</dbReference>
<dbReference type="STRING" id="655355.SAMN05216283_11433"/>
<reference evidence="3 4" key="1">
    <citation type="submission" date="2016-10" db="EMBL/GenBank/DDBJ databases">
        <authorList>
            <person name="de Groot N.N."/>
        </authorList>
    </citation>
    <scope>NUCLEOTIDE SEQUENCE [LARGE SCALE GENOMIC DNA]</scope>
    <source>
        <strain evidence="3 4">CGMCC 1.9156</strain>
    </source>
</reference>
<dbReference type="InterPro" id="IPR023393">
    <property type="entry name" value="START-like_dom_sf"/>
</dbReference>
<evidence type="ECO:0000256" key="1">
    <source>
        <dbReference type="ARBA" id="ARBA00006817"/>
    </source>
</evidence>
<dbReference type="InterPro" id="IPR013538">
    <property type="entry name" value="ASHA1/2-like_C"/>
</dbReference>
<dbReference type="Gene3D" id="3.30.530.20">
    <property type="match status" value="2"/>
</dbReference>
<sequence>MKNSEKIQITVKTTIQAPIEKVWERWTNPAHLVFWNSASDDWHSPRAENDLRVNGKFNTRMEAKDGSTGFDFEGTYTKVEPLSRIDYQLTDGRQVKISFQKQDGYTQLTETFDAEDLHPIGMQQAGWQAILDRFKSYSEQLQQDSRLHFEILIDAKVDKVYQTMLSSKHYTEWTSAFDPTSHFQGSWAKGEEIRFIGTDHNGNEGGIICTIQENIPNQLVNIQYQALIQKGQAISTGPEAEKWIGRTETYTFKSQKDKTLLLVDTDSTKEFNDFFQTTWPQALKKLKAICEQK</sequence>
<evidence type="ECO:0000313" key="3">
    <source>
        <dbReference type="EMBL" id="SFF72470.1"/>
    </source>
</evidence>
<dbReference type="CDD" id="cd08897">
    <property type="entry name" value="SRPBCC_CalC_Aha1-like_4"/>
    <property type="match status" value="1"/>
</dbReference>
<dbReference type="RefSeq" id="WP_093921381.1">
    <property type="nucleotide sequence ID" value="NZ_FONW01000014.1"/>
</dbReference>
<dbReference type="SUPFAM" id="SSF55961">
    <property type="entry name" value="Bet v1-like"/>
    <property type="match status" value="2"/>
</dbReference>
<comment type="similarity">
    <text evidence="1">Belongs to the AHA1 family.</text>
</comment>
<evidence type="ECO:0000259" key="2">
    <source>
        <dbReference type="Pfam" id="PF08327"/>
    </source>
</evidence>
<dbReference type="Proteomes" id="UP000198964">
    <property type="component" value="Unassembled WGS sequence"/>
</dbReference>
<gene>
    <name evidence="3" type="ORF">SAMN05216283_11433</name>
</gene>
<dbReference type="AlphaFoldDB" id="A0A1I2L1T9"/>
<feature type="domain" description="Activator of Hsp90 ATPase homologue 1/2-like C-terminal" evidence="2">
    <location>
        <begin position="17"/>
        <end position="138"/>
    </location>
</feature>
<keyword evidence="4" id="KW-1185">Reference proteome</keyword>
<evidence type="ECO:0000313" key="4">
    <source>
        <dbReference type="Proteomes" id="UP000198964"/>
    </source>
</evidence>